<dbReference type="AlphaFoldDB" id="A0A835XYG4"/>
<name>A0A835XYG4_9CHLO</name>
<evidence type="ECO:0000313" key="2">
    <source>
        <dbReference type="EMBL" id="KAG2490731.1"/>
    </source>
</evidence>
<protein>
    <submittedName>
        <fullName evidence="2">Uncharacterized protein</fullName>
    </submittedName>
</protein>
<feature type="region of interest" description="Disordered" evidence="1">
    <location>
        <begin position="1"/>
        <end position="52"/>
    </location>
</feature>
<reference evidence="2" key="1">
    <citation type="journal article" date="2020" name="bioRxiv">
        <title>Comparative genomics of Chlamydomonas.</title>
        <authorList>
            <person name="Craig R.J."/>
            <person name="Hasan A.R."/>
            <person name="Ness R.W."/>
            <person name="Keightley P.D."/>
        </authorList>
    </citation>
    <scope>NUCLEOTIDE SEQUENCE</scope>
    <source>
        <strain evidence="2">CCAP 11/70</strain>
    </source>
</reference>
<keyword evidence="3" id="KW-1185">Reference proteome</keyword>
<feature type="compositionally biased region" description="Low complexity" evidence="1">
    <location>
        <begin position="281"/>
        <end position="298"/>
    </location>
</feature>
<sequence length="298" mass="31019">MAADNEKSNSVEGSQGEPAEYSLMSAGSIDDNSKENHPDGEEARPECDSAAPSLTAAIERAAAYYNRQGQGLDAGMYVWAGLLPRYGGAHAAGRGGGRCGAARAGGTADRGAARVRSSRVVWKSVWSNASPALPAAGFIRGGGGGGGSSMAPRKLDLEGEEEATLRKDFGGTGGGKQRKRMQEREAGGKEASTPPAPQPLDVLASLRHVDPVREHAPYRVRYDLVTLEELAKELLAALERMLAQAEEERKEAAAAAAAGAEGEEEEEESEEESEVEEKQVEAAGAAAEVEAETAAGAI</sequence>
<feature type="compositionally biased region" description="Basic and acidic residues" evidence="1">
    <location>
        <begin position="31"/>
        <end position="47"/>
    </location>
</feature>
<organism evidence="2 3">
    <name type="scientific">Edaphochlamys debaryana</name>
    <dbReference type="NCBI Taxonomy" id="47281"/>
    <lineage>
        <taxon>Eukaryota</taxon>
        <taxon>Viridiplantae</taxon>
        <taxon>Chlorophyta</taxon>
        <taxon>core chlorophytes</taxon>
        <taxon>Chlorophyceae</taxon>
        <taxon>CS clade</taxon>
        <taxon>Chlamydomonadales</taxon>
        <taxon>Chlamydomonadales incertae sedis</taxon>
        <taxon>Edaphochlamys</taxon>
    </lineage>
</organism>
<dbReference type="Proteomes" id="UP000612055">
    <property type="component" value="Unassembled WGS sequence"/>
</dbReference>
<evidence type="ECO:0000256" key="1">
    <source>
        <dbReference type="SAM" id="MobiDB-lite"/>
    </source>
</evidence>
<proteinExistence type="predicted"/>
<comment type="caution">
    <text evidence="2">The sequence shown here is derived from an EMBL/GenBank/DDBJ whole genome shotgun (WGS) entry which is preliminary data.</text>
</comment>
<gene>
    <name evidence="2" type="ORF">HYH03_010887</name>
</gene>
<feature type="region of interest" description="Disordered" evidence="1">
    <location>
        <begin position="244"/>
        <end position="298"/>
    </location>
</feature>
<dbReference type="EMBL" id="JAEHOE010000059">
    <property type="protein sequence ID" value="KAG2490731.1"/>
    <property type="molecule type" value="Genomic_DNA"/>
</dbReference>
<feature type="region of interest" description="Disordered" evidence="1">
    <location>
        <begin position="159"/>
        <end position="201"/>
    </location>
</feature>
<evidence type="ECO:0000313" key="3">
    <source>
        <dbReference type="Proteomes" id="UP000612055"/>
    </source>
</evidence>
<feature type="compositionally biased region" description="Acidic residues" evidence="1">
    <location>
        <begin position="261"/>
        <end position="275"/>
    </location>
</feature>
<accession>A0A835XYG4</accession>
<feature type="compositionally biased region" description="Basic and acidic residues" evidence="1">
    <location>
        <begin position="159"/>
        <end position="169"/>
    </location>
</feature>